<dbReference type="InterPro" id="IPR051448">
    <property type="entry name" value="CdaR-like_regulators"/>
</dbReference>
<evidence type="ECO:0000313" key="6">
    <source>
        <dbReference type="Proteomes" id="UP001217325"/>
    </source>
</evidence>
<feature type="compositionally biased region" description="Polar residues" evidence="2">
    <location>
        <begin position="10"/>
        <end position="22"/>
    </location>
</feature>
<evidence type="ECO:0000256" key="2">
    <source>
        <dbReference type="SAM" id="MobiDB-lite"/>
    </source>
</evidence>
<dbReference type="AlphaFoldDB" id="A0AAW6LT83"/>
<organism evidence="5 6">
    <name type="scientific">Rhodococcus qingshengii</name>
    <dbReference type="NCBI Taxonomy" id="334542"/>
    <lineage>
        <taxon>Bacteria</taxon>
        <taxon>Bacillati</taxon>
        <taxon>Actinomycetota</taxon>
        <taxon>Actinomycetes</taxon>
        <taxon>Mycobacteriales</taxon>
        <taxon>Nocardiaceae</taxon>
        <taxon>Rhodococcus</taxon>
        <taxon>Rhodococcus erythropolis group</taxon>
    </lineage>
</organism>
<dbReference type="RefSeq" id="WP_269610762.1">
    <property type="nucleotide sequence ID" value="NZ_JAPWIK010000002.1"/>
</dbReference>
<evidence type="ECO:0000259" key="3">
    <source>
        <dbReference type="Pfam" id="PF13556"/>
    </source>
</evidence>
<dbReference type="InterPro" id="IPR041522">
    <property type="entry name" value="CdaR_GGDEF"/>
</dbReference>
<feature type="domain" description="CdaR GGDEF-like" evidence="4">
    <location>
        <begin position="331"/>
        <end position="447"/>
    </location>
</feature>
<accession>A0AAW6LT83</accession>
<sequence length="575" mass="62306">MQPLSVALPQASTGPRNNGPSVGTTLGALMHSTDKSVIELLESPDGLDVEIRSIALVESSDIDGTDSRGAISDIYLPVGVPESTLTQWLRKFEGRPARRRPKLLLVKNARAATTLLTAARNIGIAVAAVHPQASSGHVYSLVQRLLTQSMYRSRAVSGAVAGGDSDLFALSETIAELTGGLVTIDDTALHVIAYSAAHEGEDELRQLSILGREWPIEYTEWIERRGVFEHLRRSDEVISLPSEPSIGAAHRLAVSITRPDLSAPTGSVAHQHNLGSIWVQRASEPLSDDAQAVLRGAAAVAARILMRTLDASSRENAQLQRLFGVRSGGVDMHSLAGSFGINTDGPSAVIGFATSLAPGSNLDRITNALRLRASAFRSDAVTTIIDNRIYVLFPQAEHEVAISDWAYDTVRVVEARAGISVRAAVAVPIARLHGVPEARREVDRVLDTTDDHETSKVTTLAASRTAVLLGEILDLVADHERLRDPRIDRLVSYDDKNTSDMQFTLTAYLTAFGDVKKAASSLKVHPNTLRYRIRRAEQIMGISLDEPDTRLLTELQLAILGRTPDESERYETSDQ</sequence>
<dbReference type="EMBL" id="JARDXE010000018">
    <property type="protein sequence ID" value="MDE8648367.1"/>
    <property type="molecule type" value="Genomic_DNA"/>
</dbReference>
<proteinExistence type="inferred from homology"/>
<gene>
    <name evidence="5" type="ORF">PXH69_25700</name>
</gene>
<dbReference type="Gene3D" id="1.10.10.2840">
    <property type="entry name" value="PucR C-terminal helix-turn-helix domain"/>
    <property type="match status" value="1"/>
</dbReference>
<dbReference type="Proteomes" id="UP001217325">
    <property type="component" value="Unassembled WGS sequence"/>
</dbReference>
<name>A0AAW6LT83_RHOSG</name>
<evidence type="ECO:0000259" key="4">
    <source>
        <dbReference type="Pfam" id="PF17853"/>
    </source>
</evidence>
<feature type="region of interest" description="Disordered" evidence="2">
    <location>
        <begin position="1"/>
        <end position="22"/>
    </location>
</feature>
<dbReference type="PANTHER" id="PTHR33744">
    <property type="entry name" value="CARBOHYDRATE DIACID REGULATOR"/>
    <property type="match status" value="1"/>
</dbReference>
<protein>
    <submittedName>
        <fullName evidence="5">Helix-turn-helix domain-containing protein</fullName>
    </submittedName>
</protein>
<comment type="similarity">
    <text evidence="1">Belongs to the CdaR family.</text>
</comment>
<dbReference type="Pfam" id="PF17853">
    <property type="entry name" value="GGDEF_2"/>
    <property type="match status" value="1"/>
</dbReference>
<dbReference type="InterPro" id="IPR025736">
    <property type="entry name" value="PucR_C-HTH_dom"/>
</dbReference>
<dbReference type="Pfam" id="PF13556">
    <property type="entry name" value="HTH_30"/>
    <property type="match status" value="1"/>
</dbReference>
<reference evidence="5" key="1">
    <citation type="submission" date="2023-02" db="EMBL/GenBank/DDBJ databases">
        <title>A novel hydrolase synthesized by Rhodococcus erythropolis HQ is responsible for the detoxification of Zearalenone.</title>
        <authorList>
            <person name="Hu J."/>
            <person name="Xu J."/>
        </authorList>
    </citation>
    <scope>NUCLEOTIDE SEQUENCE</scope>
    <source>
        <strain evidence="5">HQ</strain>
    </source>
</reference>
<feature type="domain" description="PucR C-terminal helix-turn-helix" evidence="3">
    <location>
        <begin position="504"/>
        <end position="559"/>
    </location>
</feature>
<comment type="caution">
    <text evidence="5">The sequence shown here is derived from an EMBL/GenBank/DDBJ whole genome shotgun (WGS) entry which is preliminary data.</text>
</comment>
<dbReference type="PANTHER" id="PTHR33744:SF17">
    <property type="entry name" value="CONSERVED PROTEIN"/>
    <property type="match status" value="1"/>
</dbReference>
<evidence type="ECO:0000313" key="5">
    <source>
        <dbReference type="EMBL" id="MDE8648367.1"/>
    </source>
</evidence>
<dbReference type="InterPro" id="IPR042070">
    <property type="entry name" value="PucR_C-HTH_sf"/>
</dbReference>
<evidence type="ECO:0000256" key="1">
    <source>
        <dbReference type="ARBA" id="ARBA00006754"/>
    </source>
</evidence>